<dbReference type="Proteomes" id="UP000003987">
    <property type="component" value="Unassembled WGS sequence"/>
</dbReference>
<feature type="binding site" evidence="3">
    <location>
        <begin position="11"/>
        <end position="18"/>
    </location>
    <ligand>
        <name>substrate</name>
    </ligand>
</feature>
<proteinExistence type="predicted"/>
<dbReference type="PANTHER" id="PTHR46517:SF1">
    <property type="entry name" value="FRUCTOSE-2,6-BISPHOSPHATASE TIGAR"/>
    <property type="match status" value="1"/>
</dbReference>
<feature type="active site" description="Tele-phosphohistidine intermediate" evidence="2">
    <location>
        <position position="12"/>
    </location>
</feature>
<dbReference type="InterPro" id="IPR029033">
    <property type="entry name" value="His_PPase_superfam"/>
</dbReference>
<dbReference type="EC" id="5.4.2.1" evidence="5"/>
<feature type="site" description="Transition state stabilizer" evidence="4">
    <location>
        <position position="171"/>
    </location>
</feature>
<dbReference type="EMBL" id="GG698803">
    <property type="protein sequence ID" value="EEU30274.1"/>
    <property type="molecule type" value="Genomic_DNA"/>
</dbReference>
<keyword evidence="1" id="KW-0378">Hydrolase</keyword>
<reference evidence="5 6" key="1">
    <citation type="submission" date="2009-06" db="EMBL/GenBank/DDBJ databases">
        <title>The Genome Sequence of Lactobacillus coleohominis strain 101-4-CHN.</title>
        <authorList>
            <consortium name="The Broad Institute Genome Sequencing Platform"/>
            <person name="Ward D."/>
            <person name="Young S.K."/>
            <person name="Zeng Q."/>
            <person name="Koehrsen M."/>
            <person name="Alvarado L."/>
            <person name="Berlin A."/>
            <person name="Borenstein D."/>
            <person name="Chen Z."/>
            <person name="Engels R."/>
            <person name="Freedman E."/>
            <person name="Gellesch M."/>
            <person name="Goldberg J."/>
            <person name="Griggs A."/>
            <person name="Gujja S."/>
            <person name="Heiman D."/>
            <person name="Hepburn T."/>
            <person name="Howarth C."/>
            <person name="Jen D."/>
            <person name="Larson L."/>
            <person name="Lewis B."/>
            <person name="Mehta T."/>
            <person name="Park D."/>
            <person name="Pearson M."/>
            <person name="Roberts A."/>
            <person name="Saif S."/>
            <person name="Shea T."/>
            <person name="Shenoy N."/>
            <person name="Sisk P."/>
            <person name="Stolte C."/>
            <person name="Sykes S."/>
            <person name="Walk T."/>
            <person name="White J."/>
            <person name="Yandava C."/>
            <person name="Liu Y."/>
            <person name="Xu Q."/>
            <person name="Lander E."/>
            <person name="Nusbaum C."/>
            <person name="Galagan J."/>
            <person name="Birren B."/>
        </authorList>
    </citation>
    <scope>NUCLEOTIDE SEQUENCE [LARGE SCALE GENOMIC DNA]</scope>
    <source>
        <strain evidence="5 6">101-4-CHN</strain>
    </source>
</reference>
<sequence length="218" mass="24999">MITMAKLYLVRHGETFLNKLGRMQGQIDSFLTLRGHAQAHQVGKSMQDINFTKIFSSDLGRAVQTTRDIIEELHLENLPYITNSDIREVNFGSFDGLPCDDVWSMITRSTPYEDQNDIIKHGGMEEVRSLMLTKDENKYAESYREITDRWKHFVHRLEPLREADNVLIVSHGTFIRTISEYYGANVAGKDNVPLNGGVTIFNMNQSIVSLKKYNVLLK</sequence>
<dbReference type="InterPro" id="IPR013078">
    <property type="entry name" value="His_Pase_superF_clade-1"/>
</dbReference>
<gene>
    <name evidence="5" type="ORF">HMPREF0501_00652</name>
</gene>
<dbReference type="GO" id="GO:0005829">
    <property type="term" value="C:cytosol"/>
    <property type="evidence" value="ECO:0007669"/>
    <property type="project" value="TreeGrafter"/>
</dbReference>
<evidence type="ECO:0000256" key="2">
    <source>
        <dbReference type="PIRSR" id="PIRSR613078-1"/>
    </source>
</evidence>
<dbReference type="Pfam" id="PF00300">
    <property type="entry name" value="His_Phos_1"/>
    <property type="match status" value="1"/>
</dbReference>
<dbReference type="GO" id="GO:0043456">
    <property type="term" value="P:regulation of pentose-phosphate shunt"/>
    <property type="evidence" value="ECO:0007669"/>
    <property type="project" value="TreeGrafter"/>
</dbReference>
<dbReference type="PROSITE" id="PS00175">
    <property type="entry name" value="PG_MUTASE"/>
    <property type="match status" value="1"/>
</dbReference>
<dbReference type="AlphaFoldDB" id="C7XVA8"/>
<dbReference type="InterPro" id="IPR001345">
    <property type="entry name" value="PG/BPGM_mutase_AS"/>
</dbReference>
<dbReference type="GO" id="GO:0004331">
    <property type="term" value="F:fructose-2,6-bisphosphate 2-phosphatase activity"/>
    <property type="evidence" value="ECO:0007669"/>
    <property type="project" value="TreeGrafter"/>
</dbReference>
<dbReference type="SMART" id="SM00855">
    <property type="entry name" value="PGAM"/>
    <property type="match status" value="1"/>
</dbReference>
<dbReference type="CDD" id="cd07067">
    <property type="entry name" value="HP_PGM_like"/>
    <property type="match status" value="1"/>
</dbReference>
<dbReference type="STRING" id="575594.HMPREF0501_00652"/>
<dbReference type="Gene3D" id="3.40.50.1240">
    <property type="entry name" value="Phosphoglycerate mutase-like"/>
    <property type="match status" value="1"/>
</dbReference>
<dbReference type="SUPFAM" id="SSF53254">
    <property type="entry name" value="Phosphoglycerate mutase-like"/>
    <property type="match status" value="1"/>
</dbReference>
<evidence type="ECO:0000256" key="3">
    <source>
        <dbReference type="PIRSR" id="PIRSR613078-2"/>
    </source>
</evidence>
<evidence type="ECO:0000313" key="6">
    <source>
        <dbReference type="Proteomes" id="UP000003987"/>
    </source>
</evidence>
<evidence type="ECO:0000256" key="4">
    <source>
        <dbReference type="PIRSR" id="PIRSR613078-3"/>
    </source>
</evidence>
<protein>
    <submittedName>
        <fullName evidence="5">Phosphoglycerate mutase family protein</fullName>
        <ecNumber evidence="5">5.4.2.1</ecNumber>
    </submittedName>
</protein>
<dbReference type="GO" id="GO:0045820">
    <property type="term" value="P:negative regulation of glycolytic process"/>
    <property type="evidence" value="ECO:0007669"/>
    <property type="project" value="TreeGrafter"/>
</dbReference>
<dbReference type="HOGENOM" id="CLU_033323_9_0_9"/>
<dbReference type="PANTHER" id="PTHR46517">
    <property type="entry name" value="FRUCTOSE-2,6-BISPHOSPHATASE TIGAR"/>
    <property type="match status" value="1"/>
</dbReference>
<evidence type="ECO:0000256" key="1">
    <source>
        <dbReference type="ARBA" id="ARBA00022801"/>
    </source>
</evidence>
<keyword evidence="6" id="KW-1185">Reference proteome</keyword>
<feature type="active site" description="Proton donor/acceptor" evidence="2">
    <location>
        <position position="88"/>
    </location>
</feature>
<dbReference type="InterPro" id="IPR051695">
    <property type="entry name" value="Phosphoglycerate_Mutase"/>
</dbReference>
<name>C7XVA8_9LACO</name>
<dbReference type="eggNOG" id="COG0406">
    <property type="taxonomic scope" value="Bacteria"/>
</dbReference>
<dbReference type="GO" id="GO:0016853">
    <property type="term" value="F:isomerase activity"/>
    <property type="evidence" value="ECO:0007669"/>
    <property type="project" value="UniProtKB-KW"/>
</dbReference>
<organism evidence="5 6">
    <name type="scientific">Limosilactobacillus coleohominis 101-4-CHN</name>
    <dbReference type="NCBI Taxonomy" id="575594"/>
    <lineage>
        <taxon>Bacteria</taxon>
        <taxon>Bacillati</taxon>
        <taxon>Bacillota</taxon>
        <taxon>Bacilli</taxon>
        <taxon>Lactobacillales</taxon>
        <taxon>Lactobacillaceae</taxon>
        <taxon>Limosilactobacillus</taxon>
    </lineage>
</organism>
<keyword evidence="5" id="KW-0413">Isomerase</keyword>
<feature type="binding site" evidence="3">
    <location>
        <position position="61"/>
    </location>
    <ligand>
        <name>substrate</name>
    </ligand>
</feature>
<dbReference type="PIRSF" id="PIRSF000709">
    <property type="entry name" value="6PFK_2-Ptase"/>
    <property type="match status" value="1"/>
</dbReference>
<evidence type="ECO:0000313" key="5">
    <source>
        <dbReference type="EMBL" id="EEU30274.1"/>
    </source>
</evidence>
<accession>C7XVA8</accession>